<dbReference type="CDD" id="cd19051">
    <property type="entry name" value="LGIC_TM_cation"/>
    <property type="match status" value="1"/>
</dbReference>
<evidence type="ECO:0000256" key="3">
    <source>
        <dbReference type="ARBA" id="ARBA00022989"/>
    </source>
</evidence>
<dbReference type="AlphaFoldDB" id="A0A7R9MAX3"/>
<dbReference type="EMBL" id="OC926522">
    <property type="protein sequence ID" value="CAD7656759.1"/>
    <property type="molecule type" value="Genomic_DNA"/>
</dbReference>
<dbReference type="InterPro" id="IPR036734">
    <property type="entry name" value="Neur_chan_lig-bd_sf"/>
</dbReference>
<protein>
    <submittedName>
        <fullName evidence="9">Uncharacterized protein</fullName>
    </submittedName>
</protein>
<feature type="domain" description="Neurotransmitter-gated ion-channel ligand-binding" evidence="7">
    <location>
        <begin position="1"/>
        <end position="124"/>
    </location>
</feature>
<feature type="region of interest" description="Disordered" evidence="5">
    <location>
        <begin position="348"/>
        <end position="368"/>
    </location>
</feature>
<name>A0A7R9MAX3_9ACAR</name>
<keyword evidence="3 6" id="KW-1133">Transmembrane helix</keyword>
<dbReference type="InterPro" id="IPR036719">
    <property type="entry name" value="Neuro-gated_channel_TM_sf"/>
</dbReference>
<evidence type="ECO:0000256" key="6">
    <source>
        <dbReference type="SAM" id="Phobius"/>
    </source>
</evidence>
<dbReference type="SUPFAM" id="SSF90112">
    <property type="entry name" value="Neurotransmitter-gated ion-channel transmembrane pore"/>
    <property type="match status" value="1"/>
</dbReference>
<dbReference type="InterPro" id="IPR006201">
    <property type="entry name" value="Neur_channel"/>
</dbReference>
<dbReference type="InterPro" id="IPR018000">
    <property type="entry name" value="Neurotransmitter_ion_chnl_CS"/>
</dbReference>
<dbReference type="InterPro" id="IPR006029">
    <property type="entry name" value="Neurotrans-gated_channel_TM"/>
</dbReference>
<evidence type="ECO:0000256" key="4">
    <source>
        <dbReference type="ARBA" id="ARBA00023136"/>
    </source>
</evidence>
<evidence type="ECO:0000256" key="1">
    <source>
        <dbReference type="ARBA" id="ARBA00004141"/>
    </source>
</evidence>
<dbReference type="EMBL" id="CAJPVJ010011697">
    <property type="protein sequence ID" value="CAG2173946.1"/>
    <property type="molecule type" value="Genomic_DNA"/>
</dbReference>
<feature type="transmembrane region" description="Helical" evidence="6">
    <location>
        <begin position="125"/>
        <end position="146"/>
    </location>
</feature>
<evidence type="ECO:0000259" key="7">
    <source>
        <dbReference type="Pfam" id="PF02931"/>
    </source>
</evidence>
<dbReference type="Gene3D" id="2.70.170.10">
    <property type="entry name" value="Neurotransmitter-gated ion-channel ligand-binding domain"/>
    <property type="match status" value="1"/>
</dbReference>
<evidence type="ECO:0000256" key="2">
    <source>
        <dbReference type="ARBA" id="ARBA00022692"/>
    </source>
</evidence>
<dbReference type="SUPFAM" id="SSF63712">
    <property type="entry name" value="Nicotinic receptor ligand binding domain-like"/>
    <property type="match status" value="1"/>
</dbReference>
<gene>
    <name evidence="9" type="ORF">ONB1V03_LOCUS13395</name>
</gene>
<keyword evidence="4 6" id="KW-0472">Membrane</keyword>
<organism evidence="9">
    <name type="scientific">Oppiella nova</name>
    <dbReference type="NCBI Taxonomy" id="334625"/>
    <lineage>
        <taxon>Eukaryota</taxon>
        <taxon>Metazoa</taxon>
        <taxon>Ecdysozoa</taxon>
        <taxon>Arthropoda</taxon>
        <taxon>Chelicerata</taxon>
        <taxon>Arachnida</taxon>
        <taxon>Acari</taxon>
        <taxon>Acariformes</taxon>
        <taxon>Sarcoptiformes</taxon>
        <taxon>Oribatida</taxon>
        <taxon>Brachypylina</taxon>
        <taxon>Oppioidea</taxon>
        <taxon>Oppiidae</taxon>
        <taxon>Oppiella</taxon>
    </lineage>
</organism>
<evidence type="ECO:0000256" key="5">
    <source>
        <dbReference type="SAM" id="MobiDB-lite"/>
    </source>
</evidence>
<dbReference type="PROSITE" id="PS00236">
    <property type="entry name" value="NEUROTR_ION_CHANNEL"/>
    <property type="match status" value="1"/>
</dbReference>
<reference evidence="9" key="1">
    <citation type="submission" date="2020-11" db="EMBL/GenBank/DDBJ databases">
        <authorList>
            <person name="Tran Van P."/>
        </authorList>
    </citation>
    <scope>NUCLEOTIDE SEQUENCE</scope>
</reference>
<dbReference type="Pfam" id="PF02932">
    <property type="entry name" value="Neur_chan_memb"/>
    <property type="match status" value="1"/>
</dbReference>
<keyword evidence="10" id="KW-1185">Reference proteome</keyword>
<dbReference type="FunFam" id="1.20.58.390:FF:000073">
    <property type="entry name" value="Neuronal acetylcholine receptor subunit alpha-9-II"/>
    <property type="match status" value="1"/>
</dbReference>
<comment type="subcellular location">
    <subcellularLocation>
        <location evidence="1">Membrane</location>
        <topology evidence="1">Multi-pass membrane protein</topology>
    </subcellularLocation>
</comment>
<dbReference type="Gene3D" id="1.20.58.390">
    <property type="entry name" value="Neurotransmitter-gated ion-channel transmembrane domain"/>
    <property type="match status" value="2"/>
</dbReference>
<evidence type="ECO:0000313" key="9">
    <source>
        <dbReference type="EMBL" id="CAD7656759.1"/>
    </source>
</evidence>
<feature type="transmembrane region" description="Helical" evidence="6">
    <location>
        <begin position="411"/>
        <end position="431"/>
    </location>
</feature>
<accession>A0A7R9MAX3</accession>
<dbReference type="OrthoDB" id="5975154at2759"/>
<dbReference type="FunFam" id="2.70.170.10:FF:000060">
    <property type="entry name" value="Nicotinic acetylcholine receptor subunit alpha4"/>
    <property type="match status" value="1"/>
</dbReference>
<dbReference type="InterPro" id="IPR006202">
    <property type="entry name" value="Neur_chan_lig-bd"/>
</dbReference>
<dbReference type="CDD" id="cd18997">
    <property type="entry name" value="LGIC_ECD_nAChR"/>
    <property type="match status" value="1"/>
</dbReference>
<dbReference type="Pfam" id="PF02931">
    <property type="entry name" value="Neur_chan_LBD"/>
    <property type="match status" value="1"/>
</dbReference>
<feature type="transmembrane region" description="Helical" evidence="6">
    <location>
        <begin position="189"/>
        <end position="211"/>
    </location>
</feature>
<proteinExistence type="predicted"/>
<dbReference type="GO" id="GO:0005230">
    <property type="term" value="F:extracellular ligand-gated monoatomic ion channel activity"/>
    <property type="evidence" value="ECO:0007669"/>
    <property type="project" value="InterPro"/>
</dbReference>
<dbReference type="InterPro" id="IPR038050">
    <property type="entry name" value="Neuro_actylchol_rec"/>
</dbReference>
<feature type="domain" description="Neurotransmitter-gated ion-channel transmembrane" evidence="8">
    <location>
        <begin position="131"/>
        <end position="426"/>
    </location>
</feature>
<dbReference type="GO" id="GO:0016020">
    <property type="term" value="C:membrane"/>
    <property type="evidence" value="ECO:0007669"/>
    <property type="project" value="UniProtKB-SubCell"/>
</dbReference>
<keyword evidence="2 6" id="KW-0812">Transmembrane</keyword>
<dbReference type="GO" id="GO:0004888">
    <property type="term" value="F:transmembrane signaling receptor activity"/>
    <property type="evidence" value="ECO:0007669"/>
    <property type="project" value="InterPro"/>
</dbReference>
<evidence type="ECO:0000313" key="10">
    <source>
        <dbReference type="Proteomes" id="UP000728032"/>
    </source>
</evidence>
<dbReference type="PANTHER" id="PTHR18945">
    <property type="entry name" value="NEUROTRANSMITTER GATED ION CHANNEL"/>
    <property type="match status" value="1"/>
</dbReference>
<sequence>MYNSADEKFDSKFPTNVVVNNNGTCLFVPPGVFKSTCQIDITWFPFDDQRCKMKFGSWTYDGFSLDLQLSGEEGKEEGGDLTPFLPNGEWVLVGAPAKRTLLYYDCCPEPYVDITFVIHIKRRTLYYGFNLIIPCIILSSMTLLGFSLPPDSGEKLQLGVTILLSMTVFLVQLGKILPATSESISIIAAYFASIMVMVAFSVVMTVVVLNFHHRTHATHEMGCMMRAIMLEWLPWILRMERHGIKPPRRIAGSVARNKAINYGVNESKAKDDKDLEMFAKSMAQFENIWTTEDDCKAMDATNVAMNKKCQTNALTHRTSNHCNHIRDQNIEHNFSRNRFADNEAIGGDYANESPPPTTHTFGRLSPSSARHKKIKEILFEMKFITNRMRRQDDINELIAEWKFAATVLDRLCLIVFTLFTLISTALCLFSAPQLIV</sequence>
<dbReference type="Proteomes" id="UP000728032">
    <property type="component" value="Unassembled WGS sequence"/>
</dbReference>
<evidence type="ECO:0000259" key="8">
    <source>
        <dbReference type="Pfam" id="PF02932"/>
    </source>
</evidence>